<protein>
    <submittedName>
        <fullName evidence="1">Uncharacterized protein</fullName>
    </submittedName>
</protein>
<name>A0A238KFK0_9RHOB</name>
<dbReference type="InterPro" id="IPR008018">
    <property type="entry name" value="Phage_tail_attach_FII"/>
</dbReference>
<evidence type="ECO:0000313" key="1">
    <source>
        <dbReference type="EMBL" id="SMX41397.1"/>
    </source>
</evidence>
<dbReference type="AlphaFoldDB" id="A0A238KFK0"/>
<organism evidence="1 2">
    <name type="scientific">Pelagimonas varians</name>
    <dbReference type="NCBI Taxonomy" id="696760"/>
    <lineage>
        <taxon>Bacteria</taxon>
        <taxon>Pseudomonadati</taxon>
        <taxon>Pseudomonadota</taxon>
        <taxon>Alphaproteobacteria</taxon>
        <taxon>Rhodobacterales</taxon>
        <taxon>Roseobacteraceae</taxon>
        <taxon>Pelagimonas</taxon>
    </lineage>
</organism>
<sequence length="111" mass="11664">MIEGLDEWAVFTDPNDFGEHVTITRAGQTPVQITALFSAAGVVEADGFQAGVATTEPVLTFGASALPFDPAQDDQVTLSRSHPGFPAGTVLRMAHVQPGGSGQIRAILERM</sequence>
<reference evidence="1 2" key="1">
    <citation type="submission" date="2017-05" db="EMBL/GenBank/DDBJ databases">
        <authorList>
            <person name="Song R."/>
            <person name="Chenine A.L."/>
            <person name="Ruprecht R.M."/>
        </authorList>
    </citation>
    <scope>NUCLEOTIDE SEQUENCE [LARGE SCALE GENOMIC DNA]</scope>
    <source>
        <strain evidence="1 2">CECT 8663</strain>
    </source>
</reference>
<gene>
    <name evidence="1" type="ORF">PEV8663_02266</name>
</gene>
<proteinExistence type="predicted"/>
<evidence type="ECO:0000313" key="2">
    <source>
        <dbReference type="Proteomes" id="UP000220836"/>
    </source>
</evidence>
<dbReference type="EMBL" id="FXYH01000007">
    <property type="protein sequence ID" value="SMX41397.1"/>
    <property type="molecule type" value="Genomic_DNA"/>
</dbReference>
<keyword evidence="2" id="KW-1185">Reference proteome</keyword>
<accession>A0A238KFK0</accession>
<dbReference type="InterPro" id="IPR053734">
    <property type="entry name" value="Phage_Head-Tail_Connect_sf"/>
</dbReference>
<dbReference type="RefSeq" id="WP_097804767.1">
    <property type="nucleotide sequence ID" value="NZ_FXYH01000007.1"/>
</dbReference>
<dbReference type="Gene3D" id="2.40.10.180">
    <property type="entry name" value="Phage tail proteins"/>
    <property type="match status" value="1"/>
</dbReference>
<dbReference type="GO" id="GO:0019068">
    <property type="term" value="P:virion assembly"/>
    <property type="evidence" value="ECO:0007669"/>
    <property type="project" value="InterPro"/>
</dbReference>
<dbReference type="Proteomes" id="UP000220836">
    <property type="component" value="Unassembled WGS sequence"/>
</dbReference>
<dbReference type="Pfam" id="PF05354">
    <property type="entry name" value="Phage_attach"/>
    <property type="match status" value="1"/>
</dbReference>